<reference evidence="2 3" key="1">
    <citation type="submission" date="2020-07" db="EMBL/GenBank/DDBJ databases">
        <title>Genomic Encyclopedia of Type Strains, Phase IV (KMG-V): Genome sequencing to study the core and pangenomes of soil and plant-associated prokaryotes.</title>
        <authorList>
            <person name="Whitman W."/>
        </authorList>
    </citation>
    <scope>NUCLEOTIDE SEQUENCE [LARGE SCALE GENOMIC DNA]</scope>
    <source>
        <strain evidence="2 3">RH2WT43</strain>
    </source>
</reference>
<keyword evidence="3" id="KW-1185">Reference proteome</keyword>
<comment type="caution">
    <text evidence="2">The sequence shown here is derived from an EMBL/GenBank/DDBJ whole genome shotgun (WGS) entry which is preliminary data.</text>
</comment>
<dbReference type="Gene3D" id="1.10.10.10">
    <property type="entry name" value="Winged helix-like DNA-binding domain superfamily/Winged helix DNA-binding domain"/>
    <property type="match status" value="1"/>
</dbReference>
<proteinExistence type="predicted"/>
<dbReference type="InterPro" id="IPR052543">
    <property type="entry name" value="HTH_Metal-responsive_Reg"/>
</dbReference>
<dbReference type="GO" id="GO:0003677">
    <property type="term" value="F:DNA binding"/>
    <property type="evidence" value="ECO:0007669"/>
    <property type="project" value="UniProtKB-KW"/>
</dbReference>
<keyword evidence="2" id="KW-0238">DNA-binding</keyword>
<dbReference type="InterPro" id="IPR011991">
    <property type="entry name" value="ArsR-like_HTH"/>
</dbReference>
<evidence type="ECO:0000313" key="2">
    <source>
        <dbReference type="EMBL" id="MBA8887515.1"/>
    </source>
</evidence>
<dbReference type="Pfam" id="PF12840">
    <property type="entry name" value="HTH_20"/>
    <property type="match status" value="1"/>
</dbReference>
<dbReference type="SMART" id="SM00418">
    <property type="entry name" value="HTH_ARSR"/>
    <property type="match status" value="1"/>
</dbReference>
<dbReference type="SUPFAM" id="SSF46785">
    <property type="entry name" value="Winged helix' DNA-binding domain"/>
    <property type="match status" value="1"/>
</dbReference>
<dbReference type="GO" id="GO:0046686">
    <property type="term" value="P:response to cadmium ion"/>
    <property type="evidence" value="ECO:0007669"/>
    <property type="project" value="TreeGrafter"/>
</dbReference>
<protein>
    <submittedName>
        <fullName evidence="2">DNA-binding transcriptional ArsR family regulator</fullName>
    </submittedName>
</protein>
<dbReference type="Proteomes" id="UP000550401">
    <property type="component" value="Unassembled WGS sequence"/>
</dbReference>
<gene>
    <name evidence="2" type="ORF">FHW12_001729</name>
</gene>
<sequence>MTSAAPTSRHRLAEIGALLAEPARAGILLALIDGSARPAGELAALAGVAPATASAHLQRLVAGGLLALHAQGRHRYFRLAGEDVAHLVETLALAGAHAPAAAAVSPADTPLRRARTCYRHLAGRLGVALFERLRERDALELGSDAIRLSAAGARWLHDAGLFDDDEGLALAGRSCVDWTERRFHLAGALGNRLAERLFERGWLRPRRDSRALALGARGDAGLRALGIDWTRL</sequence>
<dbReference type="PROSITE" id="PS50987">
    <property type="entry name" value="HTH_ARSR_2"/>
    <property type="match status" value="1"/>
</dbReference>
<dbReference type="RefSeq" id="WP_182530577.1">
    <property type="nucleotide sequence ID" value="NZ_JACGXL010000002.1"/>
</dbReference>
<accession>A0A839EUU3</accession>
<dbReference type="EMBL" id="JACGXL010000002">
    <property type="protein sequence ID" value="MBA8887515.1"/>
    <property type="molecule type" value="Genomic_DNA"/>
</dbReference>
<name>A0A839EUU3_9GAMM</name>
<dbReference type="GO" id="GO:0032791">
    <property type="term" value="F:lead ion binding"/>
    <property type="evidence" value="ECO:0007669"/>
    <property type="project" value="TreeGrafter"/>
</dbReference>
<dbReference type="PANTHER" id="PTHR39168:SF1">
    <property type="entry name" value="TRANSCRIPTIONAL REGULATORY PROTEIN"/>
    <property type="match status" value="1"/>
</dbReference>
<feature type="domain" description="HTH arsR-type" evidence="1">
    <location>
        <begin position="4"/>
        <end position="99"/>
    </location>
</feature>
<dbReference type="GO" id="GO:0003700">
    <property type="term" value="F:DNA-binding transcription factor activity"/>
    <property type="evidence" value="ECO:0007669"/>
    <property type="project" value="InterPro"/>
</dbReference>
<dbReference type="GO" id="GO:0097063">
    <property type="term" value="F:cadmium ion sensor activity"/>
    <property type="evidence" value="ECO:0007669"/>
    <property type="project" value="TreeGrafter"/>
</dbReference>
<dbReference type="InterPro" id="IPR001845">
    <property type="entry name" value="HTH_ArsR_DNA-bd_dom"/>
</dbReference>
<evidence type="ECO:0000259" key="1">
    <source>
        <dbReference type="PROSITE" id="PS50987"/>
    </source>
</evidence>
<dbReference type="GO" id="GO:0010288">
    <property type="term" value="P:response to lead ion"/>
    <property type="evidence" value="ECO:0007669"/>
    <property type="project" value="TreeGrafter"/>
</dbReference>
<dbReference type="AlphaFoldDB" id="A0A839EUU3"/>
<dbReference type="PANTHER" id="PTHR39168">
    <property type="entry name" value="TRANSCRIPTIONAL REGULATOR-RELATED"/>
    <property type="match status" value="1"/>
</dbReference>
<dbReference type="InterPro" id="IPR036388">
    <property type="entry name" value="WH-like_DNA-bd_sf"/>
</dbReference>
<dbReference type="InterPro" id="IPR036390">
    <property type="entry name" value="WH_DNA-bd_sf"/>
</dbReference>
<dbReference type="CDD" id="cd00090">
    <property type="entry name" value="HTH_ARSR"/>
    <property type="match status" value="1"/>
</dbReference>
<evidence type="ECO:0000313" key="3">
    <source>
        <dbReference type="Proteomes" id="UP000550401"/>
    </source>
</evidence>
<organism evidence="2 3">
    <name type="scientific">Dokdonella fugitiva</name>
    <dbReference type="NCBI Taxonomy" id="328517"/>
    <lineage>
        <taxon>Bacteria</taxon>
        <taxon>Pseudomonadati</taxon>
        <taxon>Pseudomonadota</taxon>
        <taxon>Gammaproteobacteria</taxon>
        <taxon>Lysobacterales</taxon>
        <taxon>Rhodanobacteraceae</taxon>
        <taxon>Dokdonella</taxon>
    </lineage>
</organism>